<evidence type="ECO:0000256" key="1">
    <source>
        <dbReference type="SAM" id="MobiDB-lite"/>
    </source>
</evidence>
<organism evidence="2 3">
    <name type="scientific">Acanthocheilonema viteae</name>
    <name type="common">Filarial nematode worm</name>
    <name type="synonym">Dipetalonema viteae</name>
    <dbReference type="NCBI Taxonomy" id="6277"/>
    <lineage>
        <taxon>Eukaryota</taxon>
        <taxon>Metazoa</taxon>
        <taxon>Ecdysozoa</taxon>
        <taxon>Nematoda</taxon>
        <taxon>Chromadorea</taxon>
        <taxon>Rhabditida</taxon>
        <taxon>Spirurina</taxon>
        <taxon>Spiruromorpha</taxon>
        <taxon>Filarioidea</taxon>
        <taxon>Onchocercidae</taxon>
        <taxon>Acanthocheilonema</taxon>
    </lineage>
</organism>
<dbReference type="AlphaFoldDB" id="A0A498S1G0"/>
<feature type="compositionally biased region" description="Basic and acidic residues" evidence="1">
    <location>
        <begin position="111"/>
        <end position="123"/>
    </location>
</feature>
<name>A0A498S1G0_ACAVI</name>
<protein>
    <submittedName>
        <fullName evidence="2">Uncharacterized protein</fullName>
    </submittedName>
</protein>
<accession>A0A498S1G0</accession>
<proteinExistence type="predicted"/>
<evidence type="ECO:0000313" key="2">
    <source>
        <dbReference type="EMBL" id="VBB25526.1"/>
    </source>
</evidence>
<feature type="region of interest" description="Disordered" evidence="1">
    <location>
        <begin position="111"/>
        <end position="140"/>
    </location>
</feature>
<feature type="compositionally biased region" description="Basic and acidic residues" evidence="1">
    <location>
        <begin position="131"/>
        <end position="140"/>
    </location>
</feature>
<evidence type="ECO:0000313" key="3">
    <source>
        <dbReference type="Proteomes" id="UP000276991"/>
    </source>
</evidence>
<keyword evidence="3" id="KW-1185">Reference proteome</keyword>
<dbReference type="EMBL" id="UPTC01000021">
    <property type="protein sequence ID" value="VBB25526.1"/>
    <property type="molecule type" value="Genomic_DNA"/>
</dbReference>
<sequence length="140" mass="16020">MQRKRASELTINNVSQLEEDIITPLEWMFSSKEKWEKREKDNIVQDEMNIKSKLTKNREKRQVKRKAAAKNSLMTLDTAKLKGSAAEGMQSELEKDGKAIAAETLKLKDISKNDGEKVTDDKQNVINSVKSRRENKGQVE</sequence>
<reference evidence="2 3" key="1">
    <citation type="submission" date="2018-08" db="EMBL/GenBank/DDBJ databases">
        <authorList>
            <person name="Laetsch R D."/>
            <person name="Stevens L."/>
            <person name="Kumar S."/>
            <person name="Blaxter L. M."/>
        </authorList>
    </citation>
    <scope>NUCLEOTIDE SEQUENCE [LARGE SCALE GENOMIC DNA]</scope>
</reference>
<dbReference type="Proteomes" id="UP000276991">
    <property type="component" value="Unassembled WGS sequence"/>
</dbReference>
<gene>
    <name evidence="2" type="ORF">NAV_LOCUS356</name>
</gene>